<keyword evidence="1" id="KW-1185">Reference proteome</keyword>
<dbReference type="AlphaFoldDB" id="A0A1I8A1E2"/>
<name>A0A1I8A1E2_9BILA</name>
<protein>
    <submittedName>
        <fullName evidence="2">Uncharacterized protein</fullName>
    </submittedName>
</protein>
<proteinExistence type="predicted"/>
<evidence type="ECO:0000313" key="1">
    <source>
        <dbReference type="Proteomes" id="UP000095287"/>
    </source>
</evidence>
<organism evidence="1 2">
    <name type="scientific">Steinernema glaseri</name>
    <dbReference type="NCBI Taxonomy" id="37863"/>
    <lineage>
        <taxon>Eukaryota</taxon>
        <taxon>Metazoa</taxon>
        <taxon>Ecdysozoa</taxon>
        <taxon>Nematoda</taxon>
        <taxon>Chromadorea</taxon>
        <taxon>Rhabditida</taxon>
        <taxon>Tylenchina</taxon>
        <taxon>Panagrolaimomorpha</taxon>
        <taxon>Strongyloidoidea</taxon>
        <taxon>Steinernematidae</taxon>
        <taxon>Steinernema</taxon>
    </lineage>
</organism>
<reference evidence="2" key="1">
    <citation type="submission" date="2016-11" db="UniProtKB">
        <authorList>
            <consortium name="WormBaseParasite"/>
        </authorList>
    </citation>
    <scope>IDENTIFICATION</scope>
</reference>
<accession>A0A1I8A1E2</accession>
<sequence length="70" mass="7756">MLITEEQVKMQFIAVCRIDFSLTSGVPRSSKDGGSPAAGCYSEDRTFPTAILIETFENHGPIPPRDKKNR</sequence>
<evidence type="ECO:0000313" key="2">
    <source>
        <dbReference type="WBParaSite" id="L893_g3161.t1"/>
    </source>
</evidence>
<dbReference type="WBParaSite" id="L893_g3161.t1">
    <property type="protein sequence ID" value="L893_g3161.t1"/>
    <property type="gene ID" value="L893_g3161"/>
</dbReference>
<dbReference type="Proteomes" id="UP000095287">
    <property type="component" value="Unplaced"/>
</dbReference>